<evidence type="ECO:0000256" key="1">
    <source>
        <dbReference type="SAM" id="MobiDB-lite"/>
    </source>
</evidence>
<feature type="domain" description="Peptidoglycan binding-like" evidence="3">
    <location>
        <begin position="227"/>
        <end position="288"/>
    </location>
</feature>
<dbReference type="Gene3D" id="1.10.101.10">
    <property type="entry name" value="PGBD-like superfamily/PGBD"/>
    <property type="match status" value="1"/>
</dbReference>
<protein>
    <submittedName>
        <fullName evidence="5">Putative peptidoglycan binding domain protein</fullName>
    </submittedName>
</protein>
<keyword evidence="6" id="KW-1185">Reference proteome</keyword>
<feature type="region of interest" description="Disordered" evidence="1">
    <location>
        <begin position="415"/>
        <end position="453"/>
    </location>
</feature>
<dbReference type="InterPro" id="IPR023346">
    <property type="entry name" value="Lysozyme-like_dom_sf"/>
</dbReference>
<dbReference type="Pfam" id="PF20410">
    <property type="entry name" value="X-Tfes_XVIPCD"/>
    <property type="match status" value="1"/>
</dbReference>
<dbReference type="SUPFAM" id="SSF47090">
    <property type="entry name" value="PGBD-like"/>
    <property type="match status" value="1"/>
</dbReference>
<feature type="region of interest" description="Disordered" evidence="1">
    <location>
        <begin position="291"/>
        <end position="336"/>
    </location>
</feature>
<evidence type="ECO:0000259" key="2">
    <source>
        <dbReference type="Pfam" id="PF00182"/>
    </source>
</evidence>
<reference evidence="5 6" key="1">
    <citation type="journal article" date="2015" name="BMC Genomics">
        <title>Comparative genomics and metabolic profiling of the genus Lysobacter.</title>
        <authorList>
            <person name="de Bruijn I."/>
            <person name="Cheng X."/>
            <person name="de Jager V."/>
            <person name="Exposito R.G."/>
            <person name="Watrous J."/>
            <person name="Patel N."/>
            <person name="Postma J."/>
            <person name="Dorrestein P.C."/>
            <person name="Kobayashi D."/>
            <person name="Raaijmakers J.M."/>
        </authorList>
    </citation>
    <scope>NUCLEOTIDE SEQUENCE [LARGE SCALE GENOMIC DNA]</scope>
    <source>
        <strain evidence="5 6">76</strain>
    </source>
</reference>
<dbReference type="InterPro" id="IPR046519">
    <property type="entry name" value="X-Tfes_XVIPCD"/>
</dbReference>
<proteinExistence type="predicted"/>
<evidence type="ECO:0000259" key="3">
    <source>
        <dbReference type="Pfam" id="PF01471"/>
    </source>
</evidence>
<dbReference type="RefSeq" id="WP_057917823.1">
    <property type="nucleotide sequence ID" value="NZ_CP011129.1"/>
</dbReference>
<dbReference type="InterPro" id="IPR002477">
    <property type="entry name" value="Peptidoglycan-bd-like"/>
</dbReference>
<gene>
    <name evidence="5" type="ORF">LA76x_2414</name>
</gene>
<feature type="compositionally biased region" description="Low complexity" evidence="1">
    <location>
        <begin position="295"/>
        <end position="318"/>
    </location>
</feature>
<evidence type="ECO:0000259" key="4">
    <source>
        <dbReference type="Pfam" id="PF20410"/>
    </source>
</evidence>
<dbReference type="InterPro" id="IPR036365">
    <property type="entry name" value="PGBD-like_sf"/>
</dbReference>
<dbReference type="EMBL" id="CP011129">
    <property type="protein sequence ID" value="ALN80544.1"/>
    <property type="molecule type" value="Genomic_DNA"/>
</dbReference>
<dbReference type="InterPro" id="IPR000726">
    <property type="entry name" value="Glyco_hydro_19_cat"/>
</dbReference>
<dbReference type="eggNOG" id="COG3409">
    <property type="taxonomic scope" value="Bacteria"/>
</dbReference>
<evidence type="ECO:0000313" key="6">
    <source>
        <dbReference type="Proteomes" id="UP000060787"/>
    </source>
</evidence>
<sequence length="453" mass="49795">MSTPSNRDFLLLRAYEAGIRDPKELAGFMGQMQVESGNFKSMHEGLGYSSERLLEVFPGRNGMDTKAEADAIVRGGRDSIANAIYGGAWGRENLGNTEPGDGARFHGRGYVQLTGRDNYERVAREIGIDVVRNPDLASDRENAAKIAVHYWQGRVVPNGHQTNVREATHDINGGYNHLKERKEAVGQWERALTPEVMERLSRGEVVLPAAPGQRDAMADGVLKLNERGPAVQQMQEQLKRLGVRDAQGNEINPDGHFGAHTKEAVQAFQREHGLKDDGIAGSKTLEALRNAQPNQQQGARDGAQPAAQDRAQQDRAQPTPQQADPARAPLLSDPANRDNAMYRQALEGVERLGPQAGFRNREDMERAAASLTYEARVSGLNKIDHVVPSANGTGLFAVQGELNDPGNHRVHVDGRQARQQTVEQSSQQLQQDVQQQAPQTQEARQQQARPMMA</sequence>
<dbReference type="GO" id="GO:0006032">
    <property type="term" value="P:chitin catabolic process"/>
    <property type="evidence" value="ECO:0007669"/>
    <property type="project" value="InterPro"/>
</dbReference>
<dbReference type="SUPFAM" id="SSF53955">
    <property type="entry name" value="Lysozyme-like"/>
    <property type="match status" value="1"/>
</dbReference>
<dbReference type="PATRIC" id="fig|84531.8.peg.2423"/>
<dbReference type="eggNOG" id="COG3179">
    <property type="taxonomic scope" value="Bacteria"/>
</dbReference>
<dbReference type="GO" id="GO:0016998">
    <property type="term" value="P:cell wall macromolecule catabolic process"/>
    <property type="evidence" value="ECO:0007669"/>
    <property type="project" value="InterPro"/>
</dbReference>
<name>A0A0S2FAI9_LYSAN</name>
<dbReference type="AlphaFoldDB" id="A0A0S2FAI9"/>
<dbReference type="Pfam" id="PF01471">
    <property type="entry name" value="PG_binding_1"/>
    <property type="match status" value="1"/>
</dbReference>
<dbReference type="Gene3D" id="1.10.530.10">
    <property type="match status" value="1"/>
</dbReference>
<dbReference type="InterPro" id="IPR052354">
    <property type="entry name" value="Cell_Wall_Dynamics_Protein"/>
</dbReference>
<feature type="domain" description="Glycoside hydrolase family 19 catalytic" evidence="2">
    <location>
        <begin position="101"/>
        <end position="154"/>
    </location>
</feature>
<evidence type="ECO:0000313" key="5">
    <source>
        <dbReference type="EMBL" id="ALN80544.1"/>
    </source>
</evidence>
<dbReference type="InterPro" id="IPR036366">
    <property type="entry name" value="PGBDSf"/>
</dbReference>
<dbReference type="Pfam" id="PF00182">
    <property type="entry name" value="Glyco_hydro_19"/>
    <property type="match status" value="1"/>
</dbReference>
<dbReference type="PANTHER" id="PTHR34408">
    <property type="entry name" value="FAMILY PROTEIN, PUTATIVE-RELATED"/>
    <property type="match status" value="1"/>
</dbReference>
<dbReference type="Proteomes" id="UP000060787">
    <property type="component" value="Chromosome"/>
</dbReference>
<dbReference type="GO" id="GO:0004568">
    <property type="term" value="F:chitinase activity"/>
    <property type="evidence" value="ECO:0007669"/>
    <property type="project" value="InterPro"/>
</dbReference>
<dbReference type="STRING" id="84531.LA76x_2414"/>
<dbReference type="PANTHER" id="PTHR34408:SF2">
    <property type="entry name" value="CELL WALL-BINDING PROTEIN YWSB"/>
    <property type="match status" value="1"/>
</dbReference>
<feature type="compositionally biased region" description="Low complexity" evidence="1">
    <location>
        <begin position="417"/>
        <end position="453"/>
    </location>
</feature>
<feature type="domain" description="X-Tfes XVIPCD" evidence="4">
    <location>
        <begin position="333"/>
        <end position="431"/>
    </location>
</feature>
<dbReference type="KEGG" id="lab:LA76x_2414"/>
<organism evidence="5 6">
    <name type="scientific">Lysobacter antibioticus</name>
    <dbReference type="NCBI Taxonomy" id="84531"/>
    <lineage>
        <taxon>Bacteria</taxon>
        <taxon>Pseudomonadati</taxon>
        <taxon>Pseudomonadota</taxon>
        <taxon>Gammaproteobacteria</taxon>
        <taxon>Lysobacterales</taxon>
        <taxon>Lysobacteraceae</taxon>
        <taxon>Lysobacter</taxon>
    </lineage>
</organism>
<accession>A0A0S2FAI9</accession>